<name>A0A5P1FEY7_ASPOF</name>
<evidence type="ECO:0000259" key="4">
    <source>
        <dbReference type="Pfam" id="PF04755"/>
    </source>
</evidence>
<protein>
    <recommendedName>
        <fullName evidence="4">Plastid lipid-associated protein/fibrillin conserved domain-containing protein</fullName>
    </recommendedName>
</protein>
<feature type="domain" description="Plastid lipid-associated protein/fibrillin conserved" evidence="4">
    <location>
        <begin position="76"/>
        <end position="239"/>
    </location>
</feature>
<keyword evidence="2" id="KW-0934">Plastid</keyword>
<evidence type="ECO:0000313" key="5">
    <source>
        <dbReference type="EMBL" id="ONK75201.1"/>
    </source>
</evidence>
<dbReference type="PANTHER" id="PTHR31906">
    <property type="entry name" value="PLASTID-LIPID-ASSOCIATED PROTEIN 4, CHLOROPLASTIC-RELATED"/>
    <property type="match status" value="1"/>
</dbReference>
<dbReference type="EMBL" id="CM007383">
    <property type="protein sequence ID" value="ONK75201.1"/>
    <property type="molecule type" value="Genomic_DNA"/>
</dbReference>
<dbReference type="OMA" id="LYCERRL"/>
<dbReference type="Gramene" id="ONK75201">
    <property type="protein sequence ID" value="ONK75201"/>
    <property type="gene ID" value="A4U43_C03F14410"/>
</dbReference>
<reference evidence="6" key="1">
    <citation type="journal article" date="2017" name="Nat. Commun.">
        <title>The asparagus genome sheds light on the origin and evolution of a young Y chromosome.</title>
        <authorList>
            <person name="Harkess A."/>
            <person name="Zhou J."/>
            <person name="Xu C."/>
            <person name="Bowers J.E."/>
            <person name="Van der Hulst R."/>
            <person name="Ayyampalayam S."/>
            <person name="Mercati F."/>
            <person name="Riccardi P."/>
            <person name="McKain M.R."/>
            <person name="Kakrana A."/>
            <person name="Tang H."/>
            <person name="Ray J."/>
            <person name="Groenendijk J."/>
            <person name="Arikit S."/>
            <person name="Mathioni S.M."/>
            <person name="Nakano M."/>
            <person name="Shan H."/>
            <person name="Telgmann-Rauber A."/>
            <person name="Kanno A."/>
            <person name="Yue Z."/>
            <person name="Chen H."/>
            <person name="Li W."/>
            <person name="Chen Y."/>
            <person name="Xu X."/>
            <person name="Zhang Y."/>
            <person name="Luo S."/>
            <person name="Chen H."/>
            <person name="Gao J."/>
            <person name="Mao Z."/>
            <person name="Pires J.C."/>
            <person name="Luo M."/>
            <person name="Kudrna D."/>
            <person name="Wing R.A."/>
            <person name="Meyers B.C."/>
            <person name="Yi K."/>
            <person name="Kong H."/>
            <person name="Lavrijsen P."/>
            <person name="Sunseri F."/>
            <person name="Falavigna A."/>
            <person name="Ye Y."/>
            <person name="Leebens-Mack J.H."/>
            <person name="Chen G."/>
        </authorList>
    </citation>
    <scope>NUCLEOTIDE SEQUENCE [LARGE SCALE GENOMIC DNA]</scope>
    <source>
        <strain evidence="6">cv. DH0086</strain>
    </source>
</reference>
<proteinExistence type="predicted"/>
<evidence type="ECO:0000256" key="2">
    <source>
        <dbReference type="ARBA" id="ARBA00022640"/>
    </source>
</evidence>
<organism evidence="5 6">
    <name type="scientific">Asparagus officinalis</name>
    <name type="common">Garden asparagus</name>
    <dbReference type="NCBI Taxonomy" id="4686"/>
    <lineage>
        <taxon>Eukaryota</taxon>
        <taxon>Viridiplantae</taxon>
        <taxon>Streptophyta</taxon>
        <taxon>Embryophyta</taxon>
        <taxon>Tracheophyta</taxon>
        <taxon>Spermatophyta</taxon>
        <taxon>Magnoliopsida</taxon>
        <taxon>Liliopsida</taxon>
        <taxon>Asparagales</taxon>
        <taxon>Asparagaceae</taxon>
        <taxon>Asparagoideae</taxon>
        <taxon>Asparagus</taxon>
    </lineage>
</organism>
<dbReference type="InterPro" id="IPR006843">
    <property type="entry name" value="PAP/fibrillin_dom"/>
</dbReference>
<dbReference type="Pfam" id="PF04755">
    <property type="entry name" value="PAP_fibrillin"/>
    <property type="match status" value="1"/>
</dbReference>
<keyword evidence="3" id="KW-0809">Transit peptide</keyword>
<evidence type="ECO:0000313" key="6">
    <source>
        <dbReference type="Proteomes" id="UP000243459"/>
    </source>
</evidence>
<dbReference type="AlphaFoldDB" id="A0A5P1FEY7"/>
<gene>
    <name evidence="5" type="ORF">A4U43_C03F14410</name>
</gene>
<evidence type="ECO:0000256" key="3">
    <source>
        <dbReference type="ARBA" id="ARBA00022946"/>
    </source>
</evidence>
<dbReference type="Proteomes" id="UP000243459">
    <property type="component" value="Chromosome 3"/>
</dbReference>
<dbReference type="OrthoDB" id="189024at2759"/>
<comment type="subcellular location">
    <subcellularLocation>
        <location evidence="1">Plastid</location>
    </subcellularLocation>
</comment>
<accession>A0A5P1FEY7</accession>
<evidence type="ECO:0000256" key="1">
    <source>
        <dbReference type="ARBA" id="ARBA00004474"/>
    </source>
</evidence>
<dbReference type="GO" id="GO:0009536">
    <property type="term" value="C:plastid"/>
    <property type="evidence" value="ECO:0007669"/>
    <property type="project" value="UniProtKB-SubCell"/>
</dbReference>
<keyword evidence="6" id="KW-1185">Reference proteome</keyword>
<dbReference type="InterPro" id="IPR039633">
    <property type="entry name" value="PAP"/>
</dbReference>
<sequence length="249" mass="28175">MASSSYPLPPPLSSFKTHRNHHVITSQWPSTSALLPLPIKPKSPIELSNPSTVPKWRRKVSFLSSFLKNKEKSKKEIKEELFEAIAPLDRGAEAAPEDQEKIEQIACKLEALNSIKEPLKSDLLNGKWELLYTTSTLILQNQRPKLLRPNGKIYQAINADTLRAQNMETWPFFNQAVADLIPLNSKRVAVKFNTFKIAGLIPIKAPERPVEALGQLEITYLDEEIRVSRGNRGNLFILKMVDPSYRVPV</sequence>